<dbReference type="PANTHER" id="PTHR43300:SF11">
    <property type="entry name" value="ACETYLTRANSFERASE RV3034C-RELATED"/>
    <property type="match status" value="1"/>
</dbReference>
<dbReference type="InterPro" id="IPR001451">
    <property type="entry name" value="Hexapep"/>
</dbReference>
<keyword evidence="4 5" id="KW-0012">Acyltransferase</keyword>
<dbReference type="CDD" id="cd03349">
    <property type="entry name" value="LbH_XAT"/>
    <property type="match status" value="1"/>
</dbReference>
<name>A0A6S7F2B0_9BURK</name>
<sequence>MRGSAIQNSNIHSTSKVESGSVVVNSSFDRHSFCGYDCTFLNTRVGAFCSIANGVVVGGARHPIEYVSTSPVFLSHKDSVKTKLSRHVYSWEPETRIGNDVWIGERVLIKGGVSIGDGAVIGMGSVVTKDVPAYSIVGGNPARLIRRRFPDDVIAALERLRWWSLTDEEITEMAPLFVDPVALLKKKGLL</sequence>
<dbReference type="AlphaFoldDB" id="A0A6S7F2B0"/>
<dbReference type="InterPro" id="IPR050179">
    <property type="entry name" value="Trans_hexapeptide_repeat"/>
</dbReference>
<evidence type="ECO:0000256" key="2">
    <source>
        <dbReference type="ARBA" id="ARBA00022679"/>
    </source>
</evidence>
<dbReference type="EC" id="2.3.1.-" evidence="5"/>
<evidence type="ECO:0000313" key="5">
    <source>
        <dbReference type="EMBL" id="CAB3932710.1"/>
    </source>
</evidence>
<keyword evidence="3" id="KW-0677">Repeat</keyword>
<dbReference type="RefSeq" id="WP_239500959.1">
    <property type="nucleotide sequence ID" value="NZ_CADILI010000001.1"/>
</dbReference>
<organism evidence="5 6">
    <name type="scientific">Achromobacter insolitus</name>
    <dbReference type="NCBI Taxonomy" id="217204"/>
    <lineage>
        <taxon>Bacteria</taxon>
        <taxon>Pseudomonadati</taxon>
        <taxon>Pseudomonadota</taxon>
        <taxon>Betaproteobacteria</taxon>
        <taxon>Burkholderiales</taxon>
        <taxon>Alcaligenaceae</taxon>
        <taxon>Achromobacter</taxon>
    </lineage>
</organism>
<dbReference type="SUPFAM" id="SSF51161">
    <property type="entry name" value="Trimeric LpxA-like enzymes"/>
    <property type="match status" value="1"/>
</dbReference>
<dbReference type="InterPro" id="IPR018357">
    <property type="entry name" value="Hexapep_transf_CS"/>
</dbReference>
<evidence type="ECO:0000256" key="1">
    <source>
        <dbReference type="ARBA" id="ARBA00007274"/>
    </source>
</evidence>
<dbReference type="Pfam" id="PF00132">
    <property type="entry name" value="Hexapep"/>
    <property type="match status" value="1"/>
</dbReference>
<dbReference type="EMBL" id="CADILH010000004">
    <property type="protein sequence ID" value="CAB3932710.1"/>
    <property type="molecule type" value="Genomic_DNA"/>
</dbReference>
<evidence type="ECO:0000313" key="6">
    <source>
        <dbReference type="Proteomes" id="UP000494183"/>
    </source>
</evidence>
<keyword evidence="2 5" id="KW-0808">Transferase</keyword>
<protein>
    <submittedName>
        <fullName evidence="5">Virginiamycin A acetyltransferase</fullName>
        <ecNumber evidence="5">2.3.1.-</ecNumber>
    </submittedName>
</protein>
<dbReference type="GO" id="GO:0016746">
    <property type="term" value="F:acyltransferase activity"/>
    <property type="evidence" value="ECO:0007669"/>
    <property type="project" value="UniProtKB-KW"/>
</dbReference>
<reference evidence="5 6" key="1">
    <citation type="submission" date="2020-04" db="EMBL/GenBank/DDBJ databases">
        <authorList>
            <person name="De Canck E."/>
        </authorList>
    </citation>
    <scope>NUCLEOTIDE SEQUENCE [LARGE SCALE GENOMIC DNA]</scope>
    <source>
        <strain evidence="5 6">LMG 6000</strain>
    </source>
</reference>
<gene>
    <name evidence="5" type="primary">vat</name>
    <name evidence="5" type="ORF">LMG6000_02819</name>
</gene>
<accession>A0A6S7F2B0</accession>
<dbReference type="PROSITE" id="PS00101">
    <property type="entry name" value="HEXAPEP_TRANSFERASES"/>
    <property type="match status" value="1"/>
</dbReference>
<dbReference type="PANTHER" id="PTHR43300">
    <property type="entry name" value="ACETYLTRANSFERASE"/>
    <property type="match status" value="1"/>
</dbReference>
<evidence type="ECO:0000256" key="3">
    <source>
        <dbReference type="ARBA" id="ARBA00022737"/>
    </source>
</evidence>
<proteinExistence type="inferred from homology"/>
<keyword evidence="6" id="KW-1185">Reference proteome</keyword>
<dbReference type="Gene3D" id="2.160.10.10">
    <property type="entry name" value="Hexapeptide repeat proteins"/>
    <property type="match status" value="1"/>
</dbReference>
<dbReference type="InterPro" id="IPR011004">
    <property type="entry name" value="Trimer_LpxA-like_sf"/>
</dbReference>
<dbReference type="Proteomes" id="UP000494183">
    <property type="component" value="Unassembled WGS sequence"/>
</dbReference>
<comment type="similarity">
    <text evidence="1">Belongs to the transferase hexapeptide repeat family.</text>
</comment>
<evidence type="ECO:0000256" key="4">
    <source>
        <dbReference type="ARBA" id="ARBA00023315"/>
    </source>
</evidence>